<organism evidence="1 2">
    <name type="scientific">Rhodnius prolixus</name>
    <name type="common">Triatomid bug</name>
    <dbReference type="NCBI Taxonomy" id="13249"/>
    <lineage>
        <taxon>Eukaryota</taxon>
        <taxon>Metazoa</taxon>
        <taxon>Ecdysozoa</taxon>
        <taxon>Arthropoda</taxon>
        <taxon>Hexapoda</taxon>
        <taxon>Insecta</taxon>
        <taxon>Pterygota</taxon>
        <taxon>Neoptera</taxon>
        <taxon>Paraneoptera</taxon>
        <taxon>Hemiptera</taxon>
        <taxon>Heteroptera</taxon>
        <taxon>Panheteroptera</taxon>
        <taxon>Cimicomorpha</taxon>
        <taxon>Reduviidae</taxon>
        <taxon>Triatominae</taxon>
        <taxon>Rhodnius</taxon>
    </lineage>
</organism>
<reference evidence="1" key="1">
    <citation type="submission" date="2015-05" db="UniProtKB">
        <authorList>
            <consortium name="EnsemblMetazoa"/>
        </authorList>
    </citation>
    <scope>IDENTIFICATION</scope>
</reference>
<dbReference type="VEuPathDB" id="VectorBase:RPRC010126"/>
<evidence type="ECO:0000313" key="2">
    <source>
        <dbReference type="Proteomes" id="UP000015103"/>
    </source>
</evidence>
<dbReference type="EMBL" id="ACPB03011838">
    <property type="status" value="NOT_ANNOTATED_CDS"/>
    <property type="molecule type" value="Genomic_DNA"/>
</dbReference>
<keyword evidence="2" id="KW-1185">Reference proteome</keyword>
<name>T1I1F6_RHOPR</name>
<dbReference type="HOGENOM" id="CLU_2087814_0_0_1"/>
<dbReference type="Proteomes" id="UP000015103">
    <property type="component" value="Unassembled WGS sequence"/>
</dbReference>
<evidence type="ECO:0000313" key="1">
    <source>
        <dbReference type="EnsemblMetazoa" id="RPRC010126-PA"/>
    </source>
</evidence>
<dbReference type="AlphaFoldDB" id="T1I1F6"/>
<sequence length="117" mass="12943">MDKLGSCAECTDIQTFLANSFEITSLNESDSIPRHILIYLCTNGDMFQAVPVQRSSTDVVANAIKDVEEIQVKVSATLSEVCAKLKESEVRFRQMELSKTVSLEESLSSNHQDDLIG</sequence>
<dbReference type="EnsemblMetazoa" id="RPRC010126-RA">
    <property type="protein sequence ID" value="RPRC010126-PA"/>
    <property type="gene ID" value="RPRC010126"/>
</dbReference>
<protein>
    <submittedName>
        <fullName evidence="1">Uncharacterized protein</fullName>
    </submittedName>
</protein>
<dbReference type="InParanoid" id="T1I1F6"/>
<proteinExistence type="predicted"/>
<accession>T1I1F6</accession>